<dbReference type="EMBL" id="CH473947">
    <property type="protein sequence ID" value="EDM03272.1"/>
    <property type="molecule type" value="Genomic_DNA"/>
</dbReference>
<feature type="region of interest" description="Disordered" evidence="1">
    <location>
        <begin position="25"/>
        <end position="52"/>
    </location>
</feature>
<sequence>MWKESFWISARKRRKIIFLLQKQYKQTNKNSKQKPHSSIPYNSPKAHVGSRV</sequence>
<evidence type="ECO:0000313" key="2">
    <source>
        <dbReference type="EMBL" id="EDM03272.1"/>
    </source>
</evidence>
<reference evidence="3" key="1">
    <citation type="submission" date="2005-09" db="EMBL/GenBank/DDBJ databases">
        <authorList>
            <person name="Mural R.J."/>
            <person name="Li P.W."/>
            <person name="Adams M.D."/>
            <person name="Amanatides P.G."/>
            <person name="Baden-Tillson H."/>
            <person name="Barnstead M."/>
            <person name="Chin S.H."/>
            <person name="Dew I."/>
            <person name="Evans C.A."/>
            <person name="Ferriera S."/>
            <person name="Flanigan M."/>
            <person name="Fosler C."/>
            <person name="Glodek A."/>
            <person name="Gu Z."/>
            <person name="Holt R.A."/>
            <person name="Jennings D."/>
            <person name="Kraft C.L."/>
            <person name="Lu F."/>
            <person name="Nguyen T."/>
            <person name="Nusskern D.R."/>
            <person name="Pfannkoch C.M."/>
            <person name="Sitter C."/>
            <person name="Sutton G.G."/>
            <person name="Venter J.C."/>
            <person name="Wang Z."/>
            <person name="Woodage T."/>
            <person name="Zheng X.H."/>
            <person name="Zhong F."/>
        </authorList>
    </citation>
    <scope>NUCLEOTIDE SEQUENCE [LARGE SCALE GENOMIC DNA]</scope>
    <source>
        <strain>BN</strain>
        <strain evidence="3">Sprague-Dawley</strain>
    </source>
</reference>
<proteinExistence type="predicted"/>
<dbReference type="Proteomes" id="UP000234681">
    <property type="component" value="Chromosome 6"/>
</dbReference>
<organism evidence="2 3">
    <name type="scientific">Rattus norvegicus</name>
    <name type="common">Rat</name>
    <dbReference type="NCBI Taxonomy" id="10116"/>
    <lineage>
        <taxon>Eukaryota</taxon>
        <taxon>Metazoa</taxon>
        <taxon>Chordata</taxon>
        <taxon>Craniata</taxon>
        <taxon>Vertebrata</taxon>
        <taxon>Euteleostomi</taxon>
        <taxon>Mammalia</taxon>
        <taxon>Eutheria</taxon>
        <taxon>Euarchontoglires</taxon>
        <taxon>Glires</taxon>
        <taxon>Rodentia</taxon>
        <taxon>Myomorpha</taxon>
        <taxon>Muroidea</taxon>
        <taxon>Muridae</taxon>
        <taxon>Murinae</taxon>
        <taxon>Rattus</taxon>
    </lineage>
</organism>
<dbReference type="AlphaFoldDB" id="A6HB67"/>
<accession>A6HB67</accession>
<protein>
    <submittedName>
        <fullName evidence="2">RCG63461</fullName>
    </submittedName>
</protein>
<gene>
    <name evidence="2" type="ORF">rCG_63461</name>
</gene>
<evidence type="ECO:0000313" key="3">
    <source>
        <dbReference type="Proteomes" id="UP000234681"/>
    </source>
</evidence>
<evidence type="ECO:0000256" key="1">
    <source>
        <dbReference type="SAM" id="MobiDB-lite"/>
    </source>
</evidence>
<name>A6HB67_RAT</name>